<dbReference type="AlphaFoldDB" id="O59017"/>
<gene>
    <name evidence="1" type="ordered locus">PH1289</name>
</gene>
<name>O59017_PYRHO</name>
<dbReference type="EMBL" id="BA000001">
    <property type="protein sequence ID" value="BAA30392.1"/>
    <property type="molecule type" value="Genomic_DNA"/>
</dbReference>
<organism evidence="1 2">
    <name type="scientific">Pyrococcus horikoshii (strain ATCC 700860 / DSM 12428 / JCM 9974 / NBRC 100139 / OT-3)</name>
    <dbReference type="NCBI Taxonomy" id="70601"/>
    <lineage>
        <taxon>Archaea</taxon>
        <taxon>Methanobacteriati</taxon>
        <taxon>Methanobacteriota</taxon>
        <taxon>Thermococci</taxon>
        <taxon>Thermococcales</taxon>
        <taxon>Thermococcaceae</taxon>
        <taxon>Pyrococcus</taxon>
    </lineage>
</organism>
<sequence>MGFIPIPSALIMYLGTLPSFESFSAMCIAIAPPISSSPVNAKITLPFSFSSLESSFNASMTAATLPLSSALPLPYALFSLIVSSKGSVSHSSRFTGTTSKWAIKRSLGVPSPISP</sequence>
<proteinExistence type="predicted"/>
<accession>O59017</accession>
<protein>
    <submittedName>
        <fullName evidence="1">Uncharacterized protein</fullName>
    </submittedName>
</protein>
<keyword evidence="2" id="KW-1185">Reference proteome</keyword>
<reference evidence="1 2" key="1">
    <citation type="journal article" date="1998" name="DNA Res.">
        <title>Complete sequence and gene organization of the genome of a hyper-thermophilic archaebacterium, Pyrococcus horikoshii OT3.</title>
        <authorList>
            <person name="Kawarabayasi Y."/>
            <person name="Sawada M."/>
            <person name="Horikawa H."/>
            <person name="Haikawa Y."/>
            <person name="Hino Y."/>
            <person name="Yamamoto S."/>
            <person name="Sekine M."/>
            <person name="Baba S."/>
            <person name="Kosugi H."/>
            <person name="Hosoyama A."/>
            <person name="Nagai Y."/>
            <person name="Sakai M."/>
            <person name="Ogura K."/>
            <person name="Otuka R."/>
            <person name="Nakazawa H."/>
            <person name="Takamiya M."/>
            <person name="Ohfuku Y."/>
            <person name="Funahashi T."/>
            <person name="Tanaka T."/>
            <person name="Kudoh Y."/>
            <person name="Yamazaki J."/>
            <person name="Kushida N."/>
            <person name="Oguchi A."/>
            <person name="Aoki K."/>
            <person name="Nakamura Y."/>
            <person name="Robb T.F."/>
            <person name="Horikoshi K."/>
            <person name="Masuchi Y."/>
            <person name="Shizuya H."/>
            <person name="Kikuchi H."/>
        </authorList>
    </citation>
    <scope>NUCLEOTIDE SEQUENCE [LARGE SCALE GENOMIC DNA]</scope>
    <source>
        <strain evidence="2">ATCC 700860 / DSM 12428 / JCM 9974 / NBRC 100139 / OT-3</strain>
    </source>
</reference>
<evidence type="ECO:0000313" key="2">
    <source>
        <dbReference type="Proteomes" id="UP000000752"/>
    </source>
</evidence>
<evidence type="ECO:0000313" key="1">
    <source>
        <dbReference type="EMBL" id="BAA30392.1"/>
    </source>
</evidence>
<dbReference type="KEGG" id="pho:PH1289"/>
<dbReference type="Proteomes" id="UP000000752">
    <property type="component" value="Chromosome"/>
</dbReference>
<dbReference type="EnsemblBacteria" id="BAA30392">
    <property type="protein sequence ID" value="BAA30392"/>
    <property type="gene ID" value="BAA30392"/>
</dbReference>
<dbReference type="PIR" id="F71074">
    <property type="entry name" value="F71074"/>
</dbReference>